<feature type="signal peptide" evidence="2">
    <location>
        <begin position="1"/>
        <end position="21"/>
    </location>
</feature>
<keyword evidence="2" id="KW-0732">Signal</keyword>
<feature type="region of interest" description="Disordered" evidence="1">
    <location>
        <begin position="25"/>
        <end position="46"/>
    </location>
</feature>
<dbReference type="RefSeq" id="WP_259862179.1">
    <property type="nucleotide sequence ID" value="NZ_BAAAST010000005.1"/>
</dbReference>
<sequence length="264" mass="28092">MIVSRRSLLAVPLLGLLAACGDDPGDSPGAPSGSAGAASGGSGPGKMPFKNPHPLLVAFASTKIKDYVSDYVPDMKLSADMSNGSPRLEADKKELDKVAAFLGNTASSTAFFGAGGVERVLNLRYPMGSGTEHEIGLALGIAAKSLAVQKEDVNPPKAGVPFIDVVTQAQLNTDVKIATAIQYLSDDLDQLGFTDTATVDRPYVFIGKGTKVLATPEELKASQTRRLYIDHERMLELQQREGMRRWIGPDTVLQALGELHDTLR</sequence>
<gene>
    <name evidence="3" type="ORF">Dfulv_08980</name>
</gene>
<accession>A0ABY5W4U8</accession>
<dbReference type="Proteomes" id="UP001059617">
    <property type="component" value="Chromosome"/>
</dbReference>
<evidence type="ECO:0000313" key="4">
    <source>
        <dbReference type="Proteomes" id="UP001059617"/>
    </source>
</evidence>
<evidence type="ECO:0000313" key="3">
    <source>
        <dbReference type="EMBL" id="UWP84351.1"/>
    </source>
</evidence>
<dbReference type="PROSITE" id="PS51257">
    <property type="entry name" value="PROKAR_LIPOPROTEIN"/>
    <property type="match status" value="1"/>
</dbReference>
<keyword evidence="4" id="KW-1185">Reference proteome</keyword>
<proteinExistence type="predicted"/>
<feature type="chain" id="PRO_5045779257" description="Lipoprotein" evidence="2">
    <location>
        <begin position="22"/>
        <end position="264"/>
    </location>
</feature>
<evidence type="ECO:0000256" key="2">
    <source>
        <dbReference type="SAM" id="SignalP"/>
    </source>
</evidence>
<organism evidence="3 4">
    <name type="scientific">Dactylosporangium fulvum</name>
    <dbReference type="NCBI Taxonomy" id="53359"/>
    <lineage>
        <taxon>Bacteria</taxon>
        <taxon>Bacillati</taxon>
        <taxon>Actinomycetota</taxon>
        <taxon>Actinomycetes</taxon>
        <taxon>Micromonosporales</taxon>
        <taxon>Micromonosporaceae</taxon>
        <taxon>Dactylosporangium</taxon>
    </lineage>
</organism>
<protein>
    <recommendedName>
        <fullName evidence="5">Lipoprotein</fullName>
    </recommendedName>
</protein>
<dbReference type="EMBL" id="CP073720">
    <property type="protein sequence ID" value="UWP84351.1"/>
    <property type="molecule type" value="Genomic_DNA"/>
</dbReference>
<feature type="compositionally biased region" description="Low complexity" evidence="1">
    <location>
        <begin position="25"/>
        <end position="37"/>
    </location>
</feature>
<reference evidence="3" key="2">
    <citation type="submission" date="2022-09" db="EMBL/GenBank/DDBJ databases">
        <title>Biosynthetic gene clusters of Dactylosporangioum fulvum.</title>
        <authorList>
            <person name="Caradec T."/>
        </authorList>
    </citation>
    <scope>NUCLEOTIDE SEQUENCE</scope>
    <source>
        <strain evidence="3">NRRL B-16292</strain>
    </source>
</reference>
<name>A0ABY5W4U8_9ACTN</name>
<evidence type="ECO:0008006" key="5">
    <source>
        <dbReference type="Google" id="ProtNLM"/>
    </source>
</evidence>
<evidence type="ECO:0000256" key="1">
    <source>
        <dbReference type="SAM" id="MobiDB-lite"/>
    </source>
</evidence>
<reference evidence="3" key="1">
    <citation type="submission" date="2021-04" db="EMBL/GenBank/DDBJ databases">
        <authorList>
            <person name="Hartkoorn R.C."/>
            <person name="Beaudoing E."/>
            <person name="Hot D."/>
        </authorList>
    </citation>
    <scope>NUCLEOTIDE SEQUENCE</scope>
    <source>
        <strain evidence="3">NRRL B-16292</strain>
    </source>
</reference>